<sequence length="40" mass="5000">MYTEQYRPKEDIYKKIRSDPWWTPEALHKVYERKGDVITK</sequence>
<organism evidence="1">
    <name type="scientific">Anguilla anguilla</name>
    <name type="common">European freshwater eel</name>
    <name type="synonym">Muraena anguilla</name>
    <dbReference type="NCBI Taxonomy" id="7936"/>
    <lineage>
        <taxon>Eukaryota</taxon>
        <taxon>Metazoa</taxon>
        <taxon>Chordata</taxon>
        <taxon>Craniata</taxon>
        <taxon>Vertebrata</taxon>
        <taxon>Euteleostomi</taxon>
        <taxon>Actinopterygii</taxon>
        <taxon>Neopterygii</taxon>
        <taxon>Teleostei</taxon>
        <taxon>Anguilliformes</taxon>
        <taxon>Anguillidae</taxon>
        <taxon>Anguilla</taxon>
    </lineage>
</organism>
<reference evidence="1" key="2">
    <citation type="journal article" date="2015" name="Fish Shellfish Immunol.">
        <title>Early steps in the European eel (Anguilla anguilla)-Vibrio vulnificus interaction in the gills: Role of the RtxA13 toxin.</title>
        <authorList>
            <person name="Callol A."/>
            <person name="Pajuelo D."/>
            <person name="Ebbesson L."/>
            <person name="Teles M."/>
            <person name="MacKenzie S."/>
            <person name="Amaro C."/>
        </authorList>
    </citation>
    <scope>NUCLEOTIDE SEQUENCE</scope>
</reference>
<name>A0A0E9V5Y6_ANGAN</name>
<dbReference type="EMBL" id="GBXM01035727">
    <property type="protein sequence ID" value="JAH72850.1"/>
    <property type="molecule type" value="Transcribed_RNA"/>
</dbReference>
<reference evidence="1" key="1">
    <citation type="submission" date="2014-11" db="EMBL/GenBank/DDBJ databases">
        <authorList>
            <person name="Amaro Gonzalez C."/>
        </authorList>
    </citation>
    <scope>NUCLEOTIDE SEQUENCE</scope>
</reference>
<accession>A0A0E9V5Y6</accession>
<evidence type="ECO:0000313" key="1">
    <source>
        <dbReference type="EMBL" id="JAH72850.1"/>
    </source>
</evidence>
<protein>
    <submittedName>
        <fullName evidence="1">Uncharacterized protein</fullName>
    </submittedName>
</protein>
<dbReference type="AlphaFoldDB" id="A0A0E9V5Y6"/>
<proteinExistence type="predicted"/>